<proteinExistence type="predicted"/>
<dbReference type="HOGENOM" id="CLU_3334081_0_0_10"/>
<accession>G8UMA7</accession>
<dbReference type="PATRIC" id="fig|203275.8.peg.2311"/>
<name>G8UMA7_TANFA</name>
<dbReference type="AlphaFoldDB" id="G8UMA7"/>
<organism evidence="1 2">
    <name type="scientific">Tannerella forsythia (strain ATCC 43037 / JCM 10827 / CCUG 21028 A / KCTC 5666 / FDC 338)</name>
    <name type="common">Bacteroides forsythus</name>
    <dbReference type="NCBI Taxonomy" id="203275"/>
    <lineage>
        <taxon>Bacteria</taxon>
        <taxon>Pseudomonadati</taxon>
        <taxon>Bacteroidota</taxon>
        <taxon>Bacteroidia</taxon>
        <taxon>Bacteroidales</taxon>
        <taxon>Tannerellaceae</taxon>
        <taxon>Tannerella</taxon>
    </lineage>
</organism>
<dbReference type="KEGG" id="tfo:BFO_2703"/>
<dbReference type="STRING" id="203275.BFO_2703"/>
<dbReference type="Proteomes" id="UP000005436">
    <property type="component" value="Chromosome"/>
</dbReference>
<keyword evidence="2" id="KW-1185">Reference proteome</keyword>
<reference evidence="2" key="1">
    <citation type="submission" date="2011-12" db="EMBL/GenBank/DDBJ databases">
        <title>Complete sequence of Tannerella forsythia ATCC 43037.</title>
        <authorList>
            <person name="Dewhirst F."/>
            <person name="Tanner A."/>
            <person name="Izard J."/>
            <person name="Brinkac L."/>
            <person name="Durkin A.S."/>
            <person name="Hostetler J."/>
            <person name="Shetty J."/>
            <person name="Torralba M."/>
            <person name="Gill S."/>
            <person name="Nelson K."/>
        </authorList>
    </citation>
    <scope>NUCLEOTIDE SEQUENCE [LARGE SCALE GENOMIC DNA]</scope>
    <source>
        <strain evidence="2">ATCC 43037 / JCM 10827 / CCUG 33226 / KCTC 5666 / FDC 338</strain>
    </source>
</reference>
<sequence length="38" mass="4299">MSKKIPFDPLYKFFGSSGENGVIKFIQNRKEAAVSSYN</sequence>
<evidence type="ECO:0000313" key="1">
    <source>
        <dbReference type="EMBL" id="AEW22162.1"/>
    </source>
</evidence>
<evidence type="ECO:0000313" key="2">
    <source>
        <dbReference type="Proteomes" id="UP000005436"/>
    </source>
</evidence>
<dbReference type="EMBL" id="CP003191">
    <property type="protein sequence ID" value="AEW22162.1"/>
    <property type="molecule type" value="Genomic_DNA"/>
</dbReference>
<gene>
    <name evidence="1" type="ordered locus">BFO_2703</name>
</gene>
<protein>
    <submittedName>
        <fullName evidence="1">Uncharacterized protein</fullName>
    </submittedName>
</protein>